<keyword evidence="6" id="KW-0539">Nucleus</keyword>
<dbReference type="SUPFAM" id="SSF63737">
    <property type="entry name" value="Leukotriene A4 hydrolase N-terminal domain"/>
    <property type="match status" value="1"/>
</dbReference>
<evidence type="ECO:0000259" key="11">
    <source>
        <dbReference type="Pfam" id="PF25577"/>
    </source>
</evidence>
<dbReference type="InterPro" id="IPR027268">
    <property type="entry name" value="Peptidase_M4/M1_CTD_sf"/>
</dbReference>
<keyword evidence="5" id="KW-0804">Transcription</keyword>
<dbReference type="HOGENOM" id="CLU_002317_2_0_1"/>
<evidence type="ECO:0000256" key="2">
    <source>
        <dbReference type="ARBA" id="ARBA00010937"/>
    </source>
</evidence>
<dbReference type="Pfam" id="PF25577">
    <property type="entry name" value="TPR_TAF2_C"/>
    <property type="match status" value="1"/>
</dbReference>
<feature type="compositionally biased region" description="Polar residues" evidence="9">
    <location>
        <begin position="1234"/>
        <end position="1251"/>
    </location>
</feature>
<dbReference type="Proteomes" id="UP000016936">
    <property type="component" value="Unassembled WGS sequence"/>
</dbReference>
<dbReference type="PANTHER" id="PTHR15137">
    <property type="entry name" value="TRANSCRIPTION INITIATION FACTOR TFIID"/>
    <property type="match status" value="1"/>
</dbReference>
<feature type="compositionally biased region" description="Low complexity" evidence="9">
    <location>
        <begin position="1424"/>
        <end position="1435"/>
    </location>
</feature>
<evidence type="ECO:0000313" key="13">
    <source>
        <dbReference type="Proteomes" id="UP000016936"/>
    </source>
</evidence>
<feature type="compositionally biased region" description="Low complexity" evidence="9">
    <location>
        <begin position="1267"/>
        <end position="1302"/>
    </location>
</feature>
<dbReference type="OMA" id="EQPDYQW"/>
<feature type="region of interest" description="Disordered" evidence="9">
    <location>
        <begin position="1195"/>
        <end position="1466"/>
    </location>
</feature>
<dbReference type="SUPFAM" id="SSF55486">
    <property type="entry name" value="Metalloproteases ('zincins'), catalytic domain"/>
    <property type="match status" value="1"/>
</dbReference>
<dbReference type="STRING" id="701091.M2V256"/>
<dbReference type="CDD" id="cd09839">
    <property type="entry name" value="M1_like_TAF2"/>
    <property type="match status" value="1"/>
</dbReference>
<keyword evidence="4" id="KW-0805">Transcription regulation</keyword>
<evidence type="ECO:0000256" key="9">
    <source>
        <dbReference type="SAM" id="MobiDB-lite"/>
    </source>
</evidence>
<dbReference type="Gene3D" id="2.60.40.1730">
    <property type="entry name" value="tricorn interacting facor f3 domain"/>
    <property type="match status" value="1"/>
</dbReference>
<gene>
    <name evidence="12" type="ORF">COCHEDRAFT_1192202</name>
</gene>
<dbReference type="FunFam" id="1.10.390.10:FF:000011">
    <property type="entry name" value="Transcription initiation factor TFIID subunit"/>
    <property type="match status" value="1"/>
</dbReference>
<dbReference type="Pfam" id="PF25316">
    <property type="entry name" value="TAF2_3rd"/>
    <property type="match status" value="1"/>
</dbReference>
<evidence type="ECO:0000259" key="10">
    <source>
        <dbReference type="Pfam" id="PF25316"/>
    </source>
</evidence>
<feature type="domain" description="Transcription initiation factor TFIID subunit 2 Ig-like" evidence="10">
    <location>
        <begin position="565"/>
        <end position="748"/>
    </location>
</feature>
<comment type="similarity">
    <text evidence="2">Belongs to the TAF2 family.</text>
</comment>
<protein>
    <recommendedName>
        <fullName evidence="3">Transcription initiation factor TFIID subunit 2</fullName>
    </recommendedName>
    <alternativeName>
        <fullName evidence="8">TBP-associated factor 2</fullName>
    </alternativeName>
</protein>
<feature type="compositionally biased region" description="Low complexity" evidence="9">
    <location>
        <begin position="1334"/>
        <end position="1366"/>
    </location>
</feature>
<dbReference type="InterPro" id="IPR042097">
    <property type="entry name" value="Aminopeptidase_N-like_N_sf"/>
</dbReference>
<accession>M2V256</accession>
<feature type="compositionally biased region" description="Low complexity" evidence="9">
    <location>
        <begin position="1395"/>
        <end position="1406"/>
    </location>
</feature>
<evidence type="ECO:0000256" key="8">
    <source>
        <dbReference type="ARBA" id="ARBA00076306"/>
    </source>
</evidence>
<feature type="compositionally biased region" description="Low complexity" evidence="9">
    <location>
        <begin position="1374"/>
        <end position="1383"/>
    </location>
</feature>
<dbReference type="InterPro" id="IPR057991">
    <property type="entry name" value="TPR_TAF2_C"/>
</dbReference>
<feature type="compositionally biased region" description="Polar residues" evidence="9">
    <location>
        <begin position="1307"/>
        <end position="1318"/>
    </location>
</feature>
<feature type="compositionally biased region" description="Pro residues" evidence="9">
    <location>
        <begin position="1436"/>
        <end position="1455"/>
    </location>
</feature>
<feature type="region of interest" description="Disordered" evidence="9">
    <location>
        <begin position="1518"/>
        <end position="1539"/>
    </location>
</feature>
<proteinExistence type="inferred from homology"/>
<dbReference type="GO" id="GO:0006367">
    <property type="term" value="P:transcription initiation at RNA polymerase II promoter"/>
    <property type="evidence" value="ECO:0007669"/>
    <property type="project" value="TreeGrafter"/>
</dbReference>
<evidence type="ECO:0000256" key="7">
    <source>
        <dbReference type="ARBA" id="ARBA00025346"/>
    </source>
</evidence>
<sequence length="1562" mass="173874">MAPLELADAMDDASSGDSFTLLKQQLELDFSFAPRRVKGLTTLDIQPDQAQLRDITLNCRQLRPTSIRIQGEKAAFSYSNLHQRLTLYPGTGLEQYHFVKQRIARHTSGAEDELVITVPDKVRIREVKPSEAGMTDDAPGTFYAPLKLEIEYELDDFRDALHFVGVEDGDARFPHAYTRNSSFPGTASCLFPCIDDGETRCIFEVSIRYPRTLGDALSKPSPPNANPNGPLADGVDKADSVMLDVDDEQADLSEEEKAMEMQVICSGTLTDDILDPADPARKTASFSCETPVLPQHIGFVIGPFEHVDLSEYRDTLDDERLGENAIKVHAFCLPGKENEVRNSAMMLARALDTFTERFQSYAFGNSYKLAFVDDLDCDTAHTASFSICSSRLLFPETVWEPLEHTTRVLVHAVASQWIGVDVIAHNLEDYWIIVGGSWFMAELYLKELFGRNDWRFRQKLMVDKVIYMDRKRPSLQQLAEHMQLDPREAEFMELKSLMVLSILHNRLVKQSGKNGVDRCLYRMLFNARQGKYPNGAVTTDDFLDICEKVGHQKLESFFQQWIIGAGCPTFHCVPSFNKKKQVVQLTIKQLQADSSITTIENGLAADDFMREAKQKSRDLRSATGYPTFVGPMTIRIHEADGTPYEHIVDINSNNVKVEIPYNTKYKRLKRNRLNKERMAAAAGLDASGETQEDVTFYMLGDLFTSPQEHEEWRLDDWPPEDEAKQEGEAYEWIRIDADFEWICRTNIEDMPSYMYVSQLQQDKDVVAQAESIQFLANKEGHPLISTFLVKTLMDNRYFHGIRTMAAMVLAQSALKRTQWVGLFHLKKAFRELFCLPNSPMTRSNDFSDRSMYLIQCAIPRAIAKIKGEDGRSPLEAKRFLLDLVRYNDNRGNDYSDDHYIATLMRCLAETLTKTNISSELSHEEWAQEQDFTNKAIGELTRHQRLDEWIPTYQNVYTTTALDCAFKLVTSRVTPFKPTEFLQYAQLGNADNVRLKAWECLIRLGMFRKDSVMRFLVHEIRSDPSPYFRKQMLRILGLAIGQVATGDVWAPEKAAETAADTLVVENEASNAERASALARQNLNGALRGLKSDLQGHQTLRSVLEEALKSTTLSVNDMSEILDICDMIFDNQKVNKLPVKLALPRYWTVEHLGKAVLRFKQTKKYRTTPKRPLVAPTPAPAPVLPVAPPLPLREPVAPVVKPTGQPKLSLKIGGLLKNKSASSPPTAVDSTHAKSRSQSMVFSPTVHYSPSPISQSTRPSPAPQPQPQSKPQSQPQSQSQSQPQSQSQSESQSQPQSQSQPSQPADASVPTSAQPDSRASTPEIPLMQQPMKKVSTPAATPKVGTPAPVPATAPTAASVPAPKIVTKTPVPPPRVSVPAPKSASVQSKPAMGSVKIPKSVSTPTMSSPVPLPAPKLKIKTKTANGSTVTSRPSSAAPSPRPSAAPSPRPTVVPPPRPTASVPGPVARPVIKQKRSKIVKLRLAPRLLSRFTGDTKKRKLILGNGGNDDDRPLKRQSLETGVRVNGGNGTPKSGLVSVERGGSDRPRLVVKMKLGKGKLPVERKW</sequence>
<comment type="function">
    <text evidence="7">Functions as a component of the DNA-binding general transcription factor complex TFIID. Binding of TFIID to a promoter (with or without TATA element) is the initial step in pre-initiation complex (PIC) formation. TFIID plays a key role in the regulation of gene expression by RNA polymerase II through different activities such as transcription activator interaction, core promoter recognition and selectivity, TFIIA and TFIIB interaction, chromatin modification (histone acetylation by TAF1), facilitation of DNA opening and initiation of transcription.</text>
</comment>
<evidence type="ECO:0000256" key="6">
    <source>
        <dbReference type="ARBA" id="ARBA00023242"/>
    </source>
</evidence>
<dbReference type="OrthoDB" id="308861at2759"/>
<evidence type="ECO:0000256" key="1">
    <source>
        <dbReference type="ARBA" id="ARBA00004123"/>
    </source>
</evidence>
<feature type="compositionally biased region" description="Polar residues" evidence="9">
    <location>
        <begin position="1217"/>
        <end position="1227"/>
    </location>
</feature>
<feature type="region of interest" description="Disordered" evidence="9">
    <location>
        <begin position="214"/>
        <end position="236"/>
    </location>
</feature>
<comment type="subcellular location">
    <subcellularLocation>
        <location evidence="1">Nucleus</location>
    </subcellularLocation>
</comment>
<evidence type="ECO:0000256" key="5">
    <source>
        <dbReference type="ARBA" id="ARBA00023163"/>
    </source>
</evidence>
<reference evidence="13" key="2">
    <citation type="journal article" date="2013" name="PLoS Genet.">
        <title>Comparative genome structure, secondary metabolite, and effector coding capacity across Cochliobolus pathogens.</title>
        <authorList>
            <person name="Condon B.J."/>
            <person name="Leng Y."/>
            <person name="Wu D."/>
            <person name="Bushley K.E."/>
            <person name="Ohm R.A."/>
            <person name="Otillar R."/>
            <person name="Martin J."/>
            <person name="Schackwitz W."/>
            <person name="Grimwood J."/>
            <person name="MohdZainudin N."/>
            <person name="Xue C."/>
            <person name="Wang R."/>
            <person name="Manning V.A."/>
            <person name="Dhillon B."/>
            <person name="Tu Z.J."/>
            <person name="Steffenson B.J."/>
            <person name="Salamov A."/>
            <person name="Sun H."/>
            <person name="Lowry S."/>
            <person name="LaButti K."/>
            <person name="Han J."/>
            <person name="Copeland A."/>
            <person name="Lindquist E."/>
            <person name="Barry K."/>
            <person name="Schmutz J."/>
            <person name="Baker S.E."/>
            <person name="Ciuffetti L.M."/>
            <person name="Grigoriev I.V."/>
            <person name="Zhong S."/>
            <person name="Turgeon B.G."/>
        </authorList>
    </citation>
    <scope>NUCLEOTIDE SEQUENCE [LARGE SCALE GENOMIC DNA]</scope>
    <source>
        <strain evidence="13">C5 / ATCC 48332 / race O</strain>
    </source>
</reference>
<organism evidence="12 13">
    <name type="scientific">Cochliobolus heterostrophus (strain C5 / ATCC 48332 / race O)</name>
    <name type="common">Southern corn leaf blight fungus</name>
    <name type="synonym">Bipolaris maydis</name>
    <dbReference type="NCBI Taxonomy" id="701091"/>
    <lineage>
        <taxon>Eukaryota</taxon>
        <taxon>Fungi</taxon>
        <taxon>Dikarya</taxon>
        <taxon>Ascomycota</taxon>
        <taxon>Pezizomycotina</taxon>
        <taxon>Dothideomycetes</taxon>
        <taxon>Pleosporomycetidae</taxon>
        <taxon>Pleosporales</taxon>
        <taxon>Pleosporineae</taxon>
        <taxon>Pleosporaceae</taxon>
        <taxon>Bipolaris</taxon>
    </lineage>
</organism>
<evidence type="ECO:0000313" key="12">
    <source>
        <dbReference type="EMBL" id="EMD94047.1"/>
    </source>
</evidence>
<dbReference type="GO" id="GO:0003682">
    <property type="term" value="F:chromatin binding"/>
    <property type="evidence" value="ECO:0007669"/>
    <property type="project" value="TreeGrafter"/>
</dbReference>
<dbReference type="Gene3D" id="1.10.390.10">
    <property type="entry name" value="Neutral Protease Domain 2"/>
    <property type="match status" value="1"/>
</dbReference>
<dbReference type="GO" id="GO:0005669">
    <property type="term" value="C:transcription factor TFIID complex"/>
    <property type="evidence" value="ECO:0007669"/>
    <property type="project" value="InterPro"/>
</dbReference>
<dbReference type="PANTHER" id="PTHR15137:SF9">
    <property type="entry name" value="TRANSCRIPTION INITIATION FACTOR TFIID SUBUNIT 2"/>
    <property type="match status" value="1"/>
</dbReference>
<dbReference type="InterPro" id="IPR057345">
    <property type="entry name" value="Ig-like_TAF2"/>
</dbReference>
<name>M2V256_COCH5</name>
<feature type="domain" description="Transcription initiation factor TFIID subunit 2 TPR repeats" evidence="11">
    <location>
        <begin position="753"/>
        <end position="1035"/>
    </location>
</feature>
<keyword evidence="13" id="KW-1185">Reference proteome</keyword>
<evidence type="ECO:0000256" key="4">
    <source>
        <dbReference type="ARBA" id="ARBA00023015"/>
    </source>
</evidence>
<dbReference type="EMBL" id="KB445572">
    <property type="protein sequence ID" value="EMD94047.1"/>
    <property type="molecule type" value="Genomic_DNA"/>
</dbReference>
<reference evidence="12 13" key="1">
    <citation type="journal article" date="2012" name="PLoS Pathog.">
        <title>Diverse lifestyles and strategies of plant pathogenesis encoded in the genomes of eighteen Dothideomycetes fungi.</title>
        <authorList>
            <person name="Ohm R.A."/>
            <person name="Feau N."/>
            <person name="Henrissat B."/>
            <person name="Schoch C.L."/>
            <person name="Horwitz B.A."/>
            <person name="Barry K.W."/>
            <person name="Condon B.J."/>
            <person name="Copeland A.C."/>
            <person name="Dhillon B."/>
            <person name="Glaser F."/>
            <person name="Hesse C.N."/>
            <person name="Kosti I."/>
            <person name="LaButti K."/>
            <person name="Lindquist E.A."/>
            <person name="Lucas S."/>
            <person name="Salamov A.A."/>
            <person name="Bradshaw R.E."/>
            <person name="Ciuffetti L."/>
            <person name="Hamelin R.C."/>
            <person name="Kema G.H.J."/>
            <person name="Lawrence C."/>
            <person name="Scott J.A."/>
            <person name="Spatafora J.W."/>
            <person name="Turgeon B.G."/>
            <person name="de Wit P.J.G.M."/>
            <person name="Zhong S."/>
            <person name="Goodwin S.B."/>
            <person name="Grigoriev I.V."/>
        </authorList>
    </citation>
    <scope>NUCLEOTIDE SEQUENCE [LARGE SCALE GENOMIC DNA]</scope>
    <source>
        <strain evidence="13">C5 / ATCC 48332 / race O</strain>
    </source>
</reference>
<dbReference type="InterPro" id="IPR037813">
    <property type="entry name" value="TAF2"/>
</dbReference>
<dbReference type="eggNOG" id="KOG1932">
    <property type="taxonomic scope" value="Eukaryota"/>
</dbReference>
<dbReference type="GO" id="GO:0016251">
    <property type="term" value="F:RNA polymerase II general transcription initiation factor activity"/>
    <property type="evidence" value="ECO:0007669"/>
    <property type="project" value="TreeGrafter"/>
</dbReference>
<dbReference type="GO" id="GO:0000976">
    <property type="term" value="F:transcription cis-regulatory region binding"/>
    <property type="evidence" value="ECO:0007669"/>
    <property type="project" value="TreeGrafter"/>
</dbReference>
<evidence type="ECO:0000256" key="3">
    <source>
        <dbReference type="ARBA" id="ARBA00017363"/>
    </source>
</evidence>